<dbReference type="Proteomes" id="UP000007486">
    <property type="component" value="Chromosome"/>
</dbReference>
<dbReference type="STRING" id="667015.Bacsa_1887"/>
<proteinExistence type="predicted"/>
<dbReference type="KEGG" id="bsa:Bacsa_1887"/>
<reference evidence="1 2" key="1">
    <citation type="journal article" date="2011" name="Stand. Genomic Sci.">
        <title>Complete genome sequence of Bacteroides salanitronis type strain (BL78).</title>
        <authorList>
            <person name="Gronow S."/>
            <person name="Held B."/>
            <person name="Lucas S."/>
            <person name="Lapidus A."/>
            <person name="Del Rio T.G."/>
            <person name="Nolan M."/>
            <person name="Tice H."/>
            <person name="Deshpande S."/>
            <person name="Cheng J.F."/>
            <person name="Pitluck S."/>
            <person name="Liolios K."/>
            <person name="Pagani I."/>
            <person name="Ivanova N."/>
            <person name="Mavromatis K."/>
            <person name="Pati A."/>
            <person name="Tapia R."/>
            <person name="Han C."/>
            <person name="Goodwin L."/>
            <person name="Chen A."/>
            <person name="Palaniappan K."/>
            <person name="Land M."/>
            <person name="Hauser L."/>
            <person name="Chang Y.J."/>
            <person name="Jeffries C.D."/>
            <person name="Brambilla E.M."/>
            <person name="Rohde M."/>
            <person name="Goker M."/>
            <person name="Detter J.C."/>
            <person name="Woyke T."/>
            <person name="Bristow J."/>
            <person name="Markowitz V."/>
            <person name="Hugenholtz P."/>
            <person name="Kyrpides N.C."/>
            <person name="Klenk H.P."/>
            <person name="Eisen J.A."/>
        </authorList>
    </citation>
    <scope>NUCLEOTIDE SEQUENCE [LARGE SCALE GENOMIC DNA]</scope>
    <source>
        <strain evidence="1 2">DSM 18170</strain>
    </source>
</reference>
<organism evidence="1 2">
    <name type="scientific">Phocaeicola salanitronis (strain DSM 18170 / JCM 13657 / CCUG 60908 / BL78)</name>
    <name type="common">Bacteroides salanitronis</name>
    <dbReference type="NCBI Taxonomy" id="667015"/>
    <lineage>
        <taxon>Bacteria</taxon>
        <taxon>Pseudomonadati</taxon>
        <taxon>Bacteroidota</taxon>
        <taxon>Bacteroidia</taxon>
        <taxon>Bacteroidales</taxon>
        <taxon>Bacteroidaceae</taxon>
        <taxon>Phocaeicola</taxon>
    </lineage>
</organism>
<gene>
    <name evidence="1" type="ordered locus">Bacsa_1887</name>
</gene>
<dbReference type="AlphaFoldDB" id="F0R2B5"/>
<keyword evidence="2" id="KW-1185">Reference proteome</keyword>
<accession>F0R2B5</accession>
<sequence length="61" mass="7183">MQCKGCKCWRRTGTGGFGGINEKNIQNFFYFKEKPYLCKPKQTITRKPFEKGWKVTKTICK</sequence>
<dbReference type="HOGENOM" id="CLU_2912936_0_0_10"/>
<protein>
    <submittedName>
        <fullName evidence="1">Uncharacterized protein</fullName>
    </submittedName>
</protein>
<dbReference type="EMBL" id="CP002530">
    <property type="protein sequence ID" value="ADY36444.1"/>
    <property type="molecule type" value="Genomic_DNA"/>
</dbReference>
<evidence type="ECO:0000313" key="2">
    <source>
        <dbReference type="Proteomes" id="UP000007486"/>
    </source>
</evidence>
<name>F0R2B5_PHOSB</name>
<evidence type="ECO:0000313" key="1">
    <source>
        <dbReference type="EMBL" id="ADY36444.1"/>
    </source>
</evidence>